<comment type="cofactor">
    <cofactor evidence="7">
        <name>Zn(2+)</name>
        <dbReference type="ChEBI" id="CHEBI:29105"/>
    </cofactor>
</comment>
<dbReference type="Pfam" id="PF05875">
    <property type="entry name" value="Ceramidase"/>
    <property type="match status" value="1"/>
</dbReference>
<evidence type="ECO:0000313" key="9">
    <source>
        <dbReference type="EMBL" id="MCI46278.1"/>
    </source>
</evidence>
<comment type="similarity">
    <text evidence="2">Belongs to the alkaline ceramidase family.</text>
</comment>
<dbReference type="EMBL" id="LXQA010355158">
    <property type="protein sequence ID" value="MCI46278.1"/>
    <property type="molecule type" value="Genomic_DNA"/>
</dbReference>
<keyword evidence="7" id="KW-0862">Zinc</keyword>
<comment type="caution">
    <text evidence="9">The sequence shown here is derived from an EMBL/GenBank/DDBJ whole genome shotgun (WGS) entry which is preliminary data.</text>
</comment>
<feature type="transmembrane region" description="Helical" evidence="8">
    <location>
        <begin position="12"/>
        <end position="32"/>
    </location>
</feature>
<protein>
    <submittedName>
        <fullName evidence="9">Alkaline ceramidase 3-like</fullName>
    </submittedName>
</protein>
<keyword evidence="4" id="KW-0378">Hydrolase</keyword>
<dbReference type="GO" id="GO:0009651">
    <property type="term" value="P:response to salt stress"/>
    <property type="evidence" value="ECO:0007669"/>
    <property type="project" value="InterPro"/>
</dbReference>
<proteinExistence type="inferred from homology"/>
<evidence type="ECO:0000256" key="8">
    <source>
        <dbReference type="SAM" id="Phobius"/>
    </source>
</evidence>
<evidence type="ECO:0000313" key="10">
    <source>
        <dbReference type="Proteomes" id="UP000265520"/>
    </source>
</evidence>
<evidence type="ECO:0000256" key="3">
    <source>
        <dbReference type="ARBA" id="ARBA00022692"/>
    </source>
</evidence>
<evidence type="ECO:0000256" key="6">
    <source>
        <dbReference type="ARBA" id="ARBA00023136"/>
    </source>
</evidence>
<feature type="transmembrane region" description="Helical" evidence="8">
    <location>
        <begin position="52"/>
        <end position="72"/>
    </location>
</feature>
<dbReference type="Proteomes" id="UP000265520">
    <property type="component" value="Unassembled WGS sequence"/>
</dbReference>
<dbReference type="GO" id="GO:0016020">
    <property type="term" value="C:membrane"/>
    <property type="evidence" value="ECO:0007669"/>
    <property type="project" value="UniProtKB-SubCell"/>
</dbReference>
<dbReference type="AlphaFoldDB" id="A0A392SBQ0"/>
<dbReference type="GO" id="GO:0098542">
    <property type="term" value="P:defense response to other organism"/>
    <property type="evidence" value="ECO:0007669"/>
    <property type="project" value="InterPro"/>
</dbReference>
<dbReference type="InterPro" id="IPR008901">
    <property type="entry name" value="ACER"/>
</dbReference>
<dbReference type="GO" id="GO:0006914">
    <property type="term" value="P:autophagy"/>
    <property type="evidence" value="ECO:0007669"/>
    <property type="project" value="InterPro"/>
</dbReference>
<evidence type="ECO:0000256" key="1">
    <source>
        <dbReference type="ARBA" id="ARBA00004141"/>
    </source>
</evidence>
<dbReference type="InterPro" id="IPR044219">
    <property type="entry name" value="ACER_plant"/>
</dbReference>
<sequence length="81" mass="9657">MYKYYIYTADVCAKRIAKLYVATLLLGSLFWFGDRVFCKEISQWQVNPQGHALWHVFMGLNSYFANTFLMFCRAEQRDWSP</sequence>
<name>A0A392SBQ0_9FABA</name>
<dbReference type="PANTHER" id="PTHR46852:SF5">
    <property type="entry name" value="ALKALINE CERAMIDASE"/>
    <property type="match status" value="1"/>
</dbReference>
<keyword evidence="10" id="KW-1185">Reference proteome</keyword>
<dbReference type="GO" id="GO:0006672">
    <property type="term" value="P:ceramide metabolic process"/>
    <property type="evidence" value="ECO:0007669"/>
    <property type="project" value="InterPro"/>
</dbReference>
<feature type="non-terminal residue" evidence="9">
    <location>
        <position position="81"/>
    </location>
</feature>
<feature type="binding site" evidence="7">
    <location>
        <position position="55"/>
    </location>
    <ligand>
        <name>Zn(2+)</name>
        <dbReference type="ChEBI" id="CHEBI:29105"/>
        <note>catalytic</note>
    </ligand>
</feature>
<keyword evidence="6 8" id="KW-0472">Membrane</keyword>
<dbReference type="GO" id="GO:0016811">
    <property type="term" value="F:hydrolase activity, acting on carbon-nitrogen (but not peptide) bonds, in linear amides"/>
    <property type="evidence" value="ECO:0007669"/>
    <property type="project" value="InterPro"/>
</dbReference>
<organism evidence="9 10">
    <name type="scientific">Trifolium medium</name>
    <dbReference type="NCBI Taxonomy" id="97028"/>
    <lineage>
        <taxon>Eukaryota</taxon>
        <taxon>Viridiplantae</taxon>
        <taxon>Streptophyta</taxon>
        <taxon>Embryophyta</taxon>
        <taxon>Tracheophyta</taxon>
        <taxon>Spermatophyta</taxon>
        <taxon>Magnoliopsida</taxon>
        <taxon>eudicotyledons</taxon>
        <taxon>Gunneridae</taxon>
        <taxon>Pentapetalae</taxon>
        <taxon>rosids</taxon>
        <taxon>fabids</taxon>
        <taxon>Fabales</taxon>
        <taxon>Fabaceae</taxon>
        <taxon>Papilionoideae</taxon>
        <taxon>50 kb inversion clade</taxon>
        <taxon>NPAAA clade</taxon>
        <taxon>Hologalegina</taxon>
        <taxon>IRL clade</taxon>
        <taxon>Trifolieae</taxon>
        <taxon>Trifolium</taxon>
    </lineage>
</organism>
<keyword evidence="3 8" id="KW-0812">Transmembrane</keyword>
<reference evidence="9 10" key="1">
    <citation type="journal article" date="2018" name="Front. Plant Sci.">
        <title>Red Clover (Trifolium pratense) and Zigzag Clover (T. medium) - A Picture of Genomic Similarities and Differences.</title>
        <authorList>
            <person name="Dluhosova J."/>
            <person name="Istvanek J."/>
            <person name="Nedelnik J."/>
            <person name="Repkova J."/>
        </authorList>
    </citation>
    <scope>NUCLEOTIDE SEQUENCE [LARGE SCALE GENOMIC DNA]</scope>
    <source>
        <strain evidence="10">cv. 10/8</strain>
        <tissue evidence="9">Leaf</tissue>
    </source>
</reference>
<evidence type="ECO:0000256" key="5">
    <source>
        <dbReference type="ARBA" id="ARBA00022989"/>
    </source>
</evidence>
<dbReference type="PANTHER" id="PTHR46852">
    <property type="entry name" value="ALKALINE CERAMIDASE"/>
    <property type="match status" value="1"/>
</dbReference>
<evidence type="ECO:0000256" key="2">
    <source>
        <dbReference type="ARBA" id="ARBA00009780"/>
    </source>
</evidence>
<evidence type="ECO:0000256" key="7">
    <source>
        <dbReference type="PIRSR" id="PIRSR608901-2"/>
    </source>
</evidence>
<keyword evidence="5 8" id="KW-1133">Transmembrane helix</keyword>
<evidence type="ECO:0000256" key="4">
    <source>
        <dbReference type="ARBA" id="ARBA00022801"/>
    </source>
</evidence>
<keyword evidence="7" id="KW-0479">Metal-binding</keyword>
<accession>A0A392SBQ0</accession>
<comment type="subcellular location">
    <subcellularLocation>
        <location evidence="1">Membrane</location>
        <topology evidence="1">Multi-pass membrane protein</topology>
    </subcellularLocation>
</comment>
<feature type="binding site" evidence="7">
    <location>
        <position position="51"/>
    </location>
    <ligand>
        <name>Zn(2+)</name>
        <dbReference type="ChEBI" id="CHEBI:29105"/>
        <note>catalytic</note>
    </ligand>
</feature>
<dbReference type="GO" id="GO:0046872">
    <property type="term" value="F:metal ion binding"/>
    <property type="evidence" value="ECO:0007669"/>
    <property type="project" value="UniProtKB-KW"/>
</dbReference>